<dbReference type="Pfam" id="PF00849">
    <property type="entry name" value="PseudoU_synth_2"/>
    <property type="match status" value="1"/>
</dbReference>
<dbReference type="Pfam" id="PF13041">
    <property type="entry name" value="PPR_2"/>
    <property type="match status" value="1"/>
</dbReference>
<keyword evidence="1" id="KW-0677">Repeat</keyword>
<dbReference type="PANTHER" id="PTHR47447">
    <property type="entry name" value="OS03G0856100 PROTEIN"/>
    <property type="match status" value="1"/>
</dbReference>
<dbReference type="SUPFAM" id="SSF55120">
    <property type="entry name" value="Pseudouridine synthase"/>
    <property type="match status" value="1"/>
</dbReference>
<sequence length="1004" mass="110252">MEPPDPSRSIPVYIKIEGHHSQYKGSIAMSTNIKRATSLLESCNADRLELDQVRCTVALSECRRATAWQLATELLARLSLLRLMPDAVTCGAAVSCLARAAQWEGALEVLKSARQQQVQHNLIMCNAAMNACERGSSWCTASLLLREMKHEKLSPDCISYSSVINACHKNSLWAEALDCLKELQHSSISPDNIAYNSAISACEKAGSWQAAFALLDDMCKRKLPPDLITCSALTSACDKGGEWEMAMAILHQMPKLGVLPSVVTFSALVSALGKGGQWKIAISIFEDALSQNVTPNEVLCGSIINTCGQASQWQAALHFLADMFVMKIRRNEVTYNSGIGALDGTQEWQIAVHLLEQMALEVLPGVVSYQTAMSVCGKASVWAKAILLLDSVTKSAQDMPATWTAAISACSSGSQWQAALHLGAQMPKEDFGCCKSYGAVMTACAQQNRWHFVIALFSEMLSLKFPPDCSHFQTAISACRSWEWMLNLLEKSREQSLELGFDTYNIVLMTLRKSGKWDIALASLETIAYPDATHYANVILAMGEASEWRQSLAMMNGHQLDVRTANSAISACERGSQWKQVVGVLQHMHTHHIEMDATTVSAAADACPSWQLAISLLNLAMHDSVQLSIESFNAALNLCQDSWRTALSILVWLSAGISPDHISCGSFLSSCEKAGEWRVALQVFWELPSRSSQCFDILNRVLVGAAHWQLTLQLMSQMLEQRLMPNGMHVASAAQALKMPGMSARLLQDSLGLWKANAPEVFIWNSNLKMTLAEAGCHREVLASRPGILAMSKPPNMTTEAILEELTDRVSSRDPELACFTSVSRLDFPTSGVLIVAHGPPESPAANWLQAQFASRLVKKEYLCLVEGKSLGEVGSQGEIVQPLLTISSNRGSRVEASSLGQEAQTKYEVLQRFPLNGTSMELIFLRVAPLTGRMHQIRVHFSSIGRPLVGDLTYNQFSQANLSPRLFLHCHQMELQDLELKPFAVKQSLPGDLQMVLDNLHKK</sequence>
<dbReference type="InterPro" id="IPR011990">
    <property type="entry name" value="TPR-like_helical_dom_sf"/>
</dbReference>
<feature type="repeat" description="PPR" evidence="2">
    <location>
        <begin position="261"/>
        <end position="295"/>
    </location>
</feature>
<dbReference type="PANTHER" id="PTHR47447:SF17">
    <property type="entry name" value="OS12G0638900 PROTEIN"/>
    <property type="match status" value="1"/>
</dbReference>
<name>A0ABP0ICP9_9DINO</name>
<reference evidence="4 5" key="1">
    <citation type="submission" date="2024-02" db="EMBL/GenBank/DDBJ databases">
        <authorList>
            <person name="Chen Y."/>
            <person name="Shah S."/>
            <person name="Dougan E. K."/>
            <person name="Thang M."/>
            <person name="Chan C."/>
        </authorList>
    </citation>
    <scope>NUCLEOTIDE SEQUENCE [LARGE SCALE GENOMIC DNA]</scope>
</reference>
<feature type="repeat" description="PPR" evidence="2">
    <location>
        <begin position="156"/>
        <end position="190"/>
    </location>
</feature>
<dbReference type="InterPro" id="IPR006145">
    <property type="entry name" value="PsdUridine_synth_RsuA/RluA"/>
</dbReference>
<proteinExistence type="predicted"/>
<dbReference type="Proteomes" id="UP001642484">
    <property type="component" value="Unassembled WGS sequence"/>
</dbReference>
<protein>
    <recommendedName>
        <fullName evidence="3">Pseudouridine synthase RsuA/RluA-like domain-containing protein</fullName>
    </recommendedName>
</protein>
<evidence type="ECO:0000256" key="2">
    <source>
        <dbReference type="PROSITE-ProRule" id="PRU00708"/>
    </source>
</evidence>
<keyword evidence="5" id="KW-1185">Reference proteome</keyword>
<feature type="repeat" description="PPR" evidence="2">
    <location>
        <begin position="433"/>
        <end position="467"/>
    </location>
</feature>
<dbReference type="Pfam" id="PF01535">
    <property type="entry name" value="PPR"/>
    <property type="match status" value="2"/>
</dbReference>
<organism evidence="4 5">
    <name type="scientific">Durusdinium trenchii</name>
    <dbReference type="NCBI Taxonomy" id="1381693"/>
    <lineage>
        <taxon>Eukaryota</taxon>
        <taxon>Sar</taxon>
        <taxon>Alveolata</taxon>
        <taxon>Dinophyceae</taxon>
        <taxon>Suessiales</taxon>
        <taxon>Symbiodiniaceae</taxon>
        <taxon>Durusdinium</taxon>
    </lineage>
</organism>
<dbReference type="InterPro" id="IPR020103">
    <property type="entry name" value="PsdUridine_synth_cat_dom_sf"/>
</dbReference>
<feature type="domain" description="Pseudouridine synthase RsuA/RluA-like" evidence="3">
    <location>
        <begin position="789"/>
        <end position="944"/>
    </location>
</feature>
<feature type="repeat" description="PPR" evidence="2">
    <location>
        <begin position="191"/>
        <end position="225"/>
    </location>
</feature>
<dbReference type="PROSITE" id="PS51375">
    <property type="entry name" value="PPR"/>
    <property type="match status" value="5"/>
</dbReference>
<comment type="caution">
    <text evidence="4">The sequence shown here is derived from an EMBL/GenBank/DDBJ whole genome shotgun (WGS) entry which is preliminary data.</text>
</comment>
<dbReference type="EMBL" id="CAXAMN010002314">
    <property type="protein sequence ID" value="CAK8999069.1"/>
    <property type="molecule type" value="Genomic_DNA"/>
</dbReference>
<accession>A0ABP0ICP9</accession>
<dbReference type="Gene3D" id="3.30.2350.10">
    <property type="entry name" value="Pseudouridine synthase"/>
    <property type="match status" value="1"/>
</dbReference>
<evidence type="ECO:0000313" key="5">
    <source>
        <dbReference type="Proteomes" id="UP001642484"/>
    </source>
</evidence>
<evidence type="ECO:0000256" key="1">
    <source>
        <dbReference type="ARBA" id="ARBA00022737"/>
    </source>
</evidence>
<gene>
    <name evidence="4" type="ORF">CCMP2556_LOCUS5510</name>
</gene>
<dbReference type="Gene3D" id="1.25.40.10">
    <property type="entry name" value="Tetratricopeptide repeat domain"/>
    <property type="match status" value="5"/>
</dbReference>
<dbReference type="Pfam" id="PF13812">
    <property type="entry name" value="PPR_3"/>
    <property type="match status" value="1"/>
</dbReference>
<feature type="repeat" description="PPR" evidence="2">
    <location>
        <begin position="226"/>
        <end position="260"/>
    </location>
</feature>
<dbReference type="InterPro" id="IPR002885">
    <property type="entry name" value="PPR_rpt"/>
</dbReference>
<dbReference type="NCBIfam" id="TIGR00756">
    <property type="entry name" value="PPR"/>
    <property type="match status" value="4"/>
</dbReference>
<dbReference type="CDD" id="cd02869">
    <property type="entry name" value="PseudoU_synth_RluA_like"/>
    <property type="match status" value="1"/>
</dbReference>
<evidence type="ECO:0000259" key="3">
    <source>
        <dbReference type="Pfam" id="PF00849"/>
    </source>
</evidence>
<evidence type="ECO:0000313" key="4">
    <source>
        <dbReference type="EMBL" id="CAK8999069.1"/>
    </source>
</evidence>